<evidence type="ECO:0000256" key="1">
    <source>
        <dbReference type="SAM" id="Phobius"/>
    </source>
</evidence>
<keyword evidence="1" id="KW-0812">Transmembrane</keyword>
<proteinExistence type="predicted"/>
<gene>
    <name evidence="3" type="ORF">ACFQ47_09680</name>
</gene>
<sequence>MTKNKWRTLMLTSLVILSTMIYGASQYASLPKTIVTHWGIDNEPNGWMPRAAVVYGLPLLMLAFHLLCVGVTYAAAARGPKAPKLERVIAWIFPVITVVAYVTTIRYAQGANVDTRLWAVTLIAALLIVLGNYLPTAPVKTGWVGFGIRVPWSTNAQAASQKLARTLGYTMVGSGVVILLTLFFPPMVTWIAILAFIAAMLLELAVAYFRQKRH</sequence>
<feature type="domain" description="DUF1648" evidence="2">
    <location>
        <begin position="14"/>
        <end position="62"/>
    </location>
</feature>
<evidence type="ECO:0000313" key="4">
    <source>
        <dbReference type="Proteomes" id="UP001597192"/>
    </source>
</evidence>
<name>A0ABW4CTJ0_9LACO</name>
<feature type="transmembrane region" description="Helical" evidence="1">
    <location>
        <begin position="190"/>
        <end position="209"/>
    </location>
</feature>
<organism evidence="3 4">
    <name type="scientific">Lacticaseibacillus yichunensis</name>
    <dbReference type="NCBI Taxonomy" id="2486015"/>
    <lineage>
        <taxon>Bacteria</taxon>
        <taxon>Bacillati</taxon>
        <taxon>Bacillota</taxon>
        <taxon>Bacilli</taxon>
        <taxon>Lactobacillales</taxon>
        <taxon>Lactobacillaceae</taxon>
        <taxon>Lacticaseibacillus</taxon>
    </lineage>
</organism>
<feature type="transmembrane region" description="Helical" evidence="1">
    <location>
        <begin position="115"/>
        <end position="134"/>
    </location>
</feature>
<protein>
    <submittedName>
        <fullName evidence="3">DUF1648 domain-containing protein</fullName>
    </submittedName>
</protein>
<feature type="transmembrane region" description="Helical" evidence="1">
    <location>
        <begin position="52"/>
        <end position="76"/>
    </location>
</feature>
<dbReference type="RefSeq" id="WP_164510075.1">
    <property type="nucleotide sequence ID" value="NZ_JBHTOG010000048.1"/>
</dbReference>
<feature type="transmembrane region" description="Helical" evidence="1">
    <location>
        <begin position="88"/>
        <end position="109"/>
    </location>
</feature>
<accession>A0ABW4CTJ0</accession>
<dbReference type="InterPro" id="IPR012867">
    <property type="entry name" value="DUF1648"/>
</dbReference>
<dbReference type="EMBL" id="JBHTOG010000048">
    <property type="protein sequence ID" value="MFD1432935.1"/>
    <property type="molecule type" value="Genomic_DNA"/>
</dbReference>
<dbReference type="PANTHER" id="PTHR37810">
    <property type="entry name" value="IMMUNITY PROTEIN SDPI"/>
    <property type="match status" value="1"/>
</dbReference>
<keyword evidence="1" id="KW-0472">Membrane</keyword>
<dbReference type="PANTHER" id="PTHR37810:SF5">
    <property type="entry name" value="IMMUNITY PROTEIN SDPI"/>
    <property type="match status" value="1"/>
</dbReference>
<keyword evidence="4" id="KW-1185">Reference proteome</keyword>
<keyword evidence="1" id="KW-1133">Transmembrane helix</keyword>
<evidence type="ECO:0000259" key="2">
    <source>
        <dbReference type="Pfam" id="PF07853"/>
    </source>
</evidence>
<reference evidence="4" key="1">
    <citation type="journal article" date="2019" name="Int. J. Syst. Evol. Microbiol.">
        <title>The Global Catalogue of Microorganisms (GCM) 10K type strain sequencing project: providing services to taxonomists for standard genome sequencing and annotation.</title>
        <authorList>
            <consortium name="The Broad Institute Genomics Platform"/>
            <consortium name="The Broad Institute Genome Sequencing Center for Infectious Disease"/>
            <person name="Wu L."/>
            <person name="Ma J."/>
        </authorList>
    </citation>
    <scope>NUCLEOTIDE SEQUENCE [LARGE SCALE GENOMIC DNA]</scope>
    <source>
        <strain evidence="4">CCM 8947</strain>
    </source>
</reference>
<evidence type="ECO:0000313" key="3">
    <source>
        <dbReference type="EMBL" id="MFD1432935.1"/>
    </source>
</evidence>
<dbReference type="Pfam" id="PF07853">
    <property type="entry name" value="DUF1648"/>
    <property type="match status" value="1"/>
</dbReference>
<feature type="transmembrane region" description="Helical" evidence="1">
    <location>
        <begin position="166"/>
        <end position="184"/>
    </location>
</feature>
<comment type="caution">
    <text evidence="3">The sequence shown here is derived from an EMBL/GenBank/DDBJ whole genome shotgun (WGS) entry which is preliminary data.</text>
</comment>
<dbReference type="Proteomes" id="UP001597192">
    <property type="component" value="Unassembled WGS sequence"/>
</dbReference>